<evidence type="ECO:0000313" key="2">
    <source>
        <dbReference type="Proteomes" id="UP001152888"/>
    </source>
</evidence>
<protein>
    <recommendedName>
        <fullName evidence="3">HTH psq-type domain-containing protein</fullName>
    </recommendedName>
</protein>
<dbReference type="AlphaFoldDB" id="A0A9P0PL89"/>
<keyword evidence="2" id="KW-1185">Reference proteome</keyword>
<dbReference type="Proteomes" id="UP001152888">
    <property type="component" value="Unassembled WGS sequence"/>
</dbReference>
<dbReference type="OrthoDB" id="7383979at2759"/>
<comment type="caution">
    <text evidence="1">The sequence shown here is derived from an EMBL/GenBank/DDBJ whole genome shotgun (WGS) entry which is preliminary data.</text>
</comment>
<dbReference type="EMBL" id="CAKOFQ010007044">
    <property type="protein sequence ID" value="CAH1988422.1"/>
    <property type="molecule type" value="Genomic_DNA"/>
</dbReference>
<gene>
    <name evidence="1" type="ORF">ACAOBT_LOCUS18473</name>
</gene>
<evidence type="ECO:0000313" key="1">
    <source>
        <dbReference type="EMBL" id="CAH1988422.1"/>
    </source>
</evidence>
<proteinExistence type="predicted"/>
<evidence type="ECO:0008006" key="3">
    <source>
        <dbReference type="Google" id="ProtNLM"/>
    </source>
</evidence>
<accession>A0A9P0PL89</accession>
<organism evidence="1 2">
    <name type="scientific">Acanthoscelides obtectus</name>
    <name type="common">Bean weevil</name>
    <name type="synonym">Bruchus obtectus</name>
    <dbReference type="NCBI Taxonomy" id="200917"/>
    <lineage>
        <taxon>Eukaryota</taxon>
        <taxon>Metazoa</taxon>
        <taxon>Ecdysozoa</taxon>
        <taxon>Arthropoda</taxon>
        <taxon>Hexapoda</taxon>
        <taxon>Insecta</taxon>
        <taxon>Pterygota</taxon>
        <taxon>Neoptera</taxon>
        <taxon>Endopterygota</taxon>
        <taxon>Coleoptera</taxon>
        <taxon>Polyphaga</taxon>
        <taxon>Cucujiformia</taxon>
        <taxon>Chrysomeloidea</taxon>
        <taxon>Chrysomelidae</taxon>
        <taxon>Bruchinae</taxon>
        <taxon>Bruchini</taxon>
        <taxon>Acanthoscelides</taxon>
    </lineage>
</organism>
<name>A0A9P0PL89_ACAOB</name>
<sequence>MVRNFKKKTEKGKAPPDELLRAARLVRLGSLIRKVAADFNVNYRTLTRYCKKIPV</sequence>
<reference evidence="1" key="1">
    <citation type="submission" date="2022-03" db="EMBL/GenBank/DDBJ databases">
        <authorList>
            <person name="Sayadi A."/>
        </authorList>
    </citation>
    <scope>NUCLEOTIDE SEQUENCE</scope>
</reference>